<evidence type="ECO:0000313" key="3">
    <source>
        <dbReference type="Proteomes" id="UP001642484"/>
    </source>
</evidence>
<evidence type="ECO:0000256" key="1">
    <source>
        <dbReference type="SAM" id="SignalP"/>
    </source>
</evidence>
<feature type="signal peptide" evidence="1">
    <location>
        <begin position="1"/>
        <end position="30"/>
    </location>
</feature>
<accession>A0ABP0KFV0</accession>
<evidence type="ECO:0000313" key="2">
    <source>
        <dbReference type="EMBL" id="CAK9025691.1"/>
    </source>
</evidence>
<gene>
    <name evidence="2" type="ORF">CCMP2556_LOCUS16091</name>
</gene>
<name>A0ABP0KFV0_9DINO</name>
<keyword evidence="3" id="KW-1185">Reference proteome</keyword>
<organism evidence="2 3">
    <name type="scientific">Durusdinium trenchii</name>
    <dbReference type="NCBI Taxonomy" id="1381693"/>
    <lineage>
        <taxon>Eukaryota</taxon>
        <taxon>Sar</taxon>
        <taxon>Alveolata</taxon>
        <taxon>Dinophyceae</taxon>
        <taxon>Suessiales</taxon>
        <taxon>Symbiodiniaceae</taxon>
        <taxon>Durusdinium</taxon>
    </lineage>
</organism>
<dbReference type="Proteomes" id="UP001642484">
    <property type="component" value="Unassembled WGS sequence"/>
</dbReference>
<reference evidence="2 3" key="1">
    <citation type="submission" date="2024-02" db="EMBL/GenBank/DDBJ databases">
        <authorList>
            <person name="Chen Y."/>
            <person name="Shah S."/>
            <person name="Dougan E. K."/>
            <person name="Thang M."/>
            <person name="Chan C."/>
        </authorList>
    </citation>
    <scope>NUCLEOTIDE SEQUENCE [LARGE SCALE GENOMIC DNA]</scope>
</reference>
<feature type="chain" id="PRO_5047044700" evidence="1">
    <location>
        <begin position="31"/>
        <end position="418"/>
    </location>
</feature>
<comment type="caution">
    <text evidence="2">The sequence shown here is derived from an EMBL/GenBank/DDBJ whole genome shotgun (WGS) entry which is preliminary data.</text>
</comment>
<sequence length="418" mass="47887">MLPALMIQPFRRAAAWAAFTLAILSNEAGATSLRREVKRAPVCGFAEKEPLLSCDKLDKIAPGRSWNVNQHKAWDHLCQDSRTSPYMEVYLDRRFRKNYQQVYKEDGWTDAAWVNYVAVKKPGGVFGKLTERLVDSIHRFSQHPIIVVNFGQQAPEELTAEKFPHLVLLHARGFEDALHISFNFNKLRAILLAQAKVGASLDSDMLLVGPQADQLLQRTAEEITEKYPFPMMPTHFLDRDPRDQKFGKGNFLSFTCKNCPAATMRWGQAQPTWTHWSFPFVSRWLGAKMRGQPEQGVPTDDVAEDEDLLNVALWREGATKSWCAFQTGGINFLWENLYPQHPPGPYPYYEDPRYFPGGVPVAFYFGHAEKDPAHIDRALKFLSDPAKMPPPRPFFHNMTFYTTFDELRQAYPDLRCTL</sequence>
<keyword evidence="1" id="KW-0732">Signal</keyword>
<protein>
    <submittedName>
        <fullName evidence="2">Uncharacterized protein</fullName>
    </submittedName>
</protein>
<proteinExistence type="predicted"/>
<dbReference type="EMBL" id="CAXAMN010008557">
    <property type="protein sequence ID" value="CAK9025691.1"/>
    <property type="molecule type" value="Genomic_DNA"/>
</dbReference>